<dbReference type="PANTHER" id="PTHR43649:SF12">
    <property type="entry name" value="DIACETYLCHITOBIOSE BINDING PROTEIN DASA"/>
    <property type="match status" value="1"/>
</dbReference>
<reference evidence="5 6" key="1">
    <citation type="submission" date="2016-10" db="EMBL/GenBank/DDBJ databases">
        <title>Draft genome sequences of four alkaliphilic bacteria belonging to the Anaerobacillus genus.</title>
        <authorList>
            <person name="Bassil N.M."/>
            <person name="Lloyd J.R."/>
        </authorList>
    </citation>
    <scope>NUCLEOTIDE SEQUENCE [LARGE SCALE GENOMIC DNA]</scope>
    <source>
        <strain evidence="5 6">DSM 22531</strain>
    </source>
</reference>
<feature type="signal peptide" evidence="4">
    <location>
        <begin position="1"/>
        <end position="20"/>
    </location>
</feature>
<keyword evidence="6" id="KW-1185">Reference proteome</keyword>
<dbReference type="PROSITE" id="PS51257">
    <property type="entry name" value="PROKAR_LIPOPROTEIN"/>
    <property type="match status" value="1"/>
</dbReference>
<evidence type="ECO:0000256" key="2">
    <source>
        <dbReference type="ARBA" id="ARBA00022448"/>
    </source>
</evidence>
<gene>
    <name evidence="5" type="ORF">BKP45_03940</name>
</gene>
<dbReference type="Pfam" id="PF01547">
    <property type="entry name" value="SBP_bac_1"/>
    <property type="match status" value="1"/>
</dbReference>
<comment type="caution">
    <text evidence="5">The sequence shown here is derived from an EMBL/GenBank/DDBJ whole genome shotgun (WGS) entry which is preliminary data.</text>
</comment>
<dbReference type="EMBL" id="MLQS01000001">
    <property type="protein sequence ID" value="OIJ22489.1"/>
    <property type="molecule type" value="Genomic_DNA"/>
</dbReference>
<dbReference type="PANTHER" id="PTHR43649">
    <property type="entry name" value="ARABINOSE-BINDING PROTEIN-RELATED"/>
    <property type="match status" value="1"/>
</dbReference>
<comment type="similarity">
    <text evidence="1">Belongs to the bacterial solute-binding protein 1 family.</text>
</comment>
<dbReference type="STRING" id="472963.BKP45_03940"/>
<organism evidence="5 6">
    <name type="scientific">Anaerobacillus alkalidiazotrophicus</name>
    <dbReference type="NCBI Taxonomy" id="472963"/>
    <lineage>
        <taxon>Bacteria</taxon>
        <taxon>Bacillati</taxon>
        <taxon>Bacillota</taxon>
        <taxon>Bacilli</taxon>
        <taxon>Bacillales</taxon>
        <taxon>Bacillaceae</taxon>
        <taxon>Anaerobacillus</taxon>
    </lineage>
</organism>
<evidence type="ECO:0000256" key="4">
    <source>
        <dbReference type="SAM" id="SignalP"/>
    </source>
</evidence>
<sequence length="422" mass="47974">MRKCMWLVLLLTIFSACSNRGDQVLSIQEEKPQDEKVTIRIFDRKIEVADRLQELAALYESLHPDVKIEFESLGAISSSYDVELNSKFGLGTFPDIFTTEAYLSFEPWEDIALPLNDFTWIKDTVEGSTDGVTVNGTIYGIPITLEAYGYIYNKDLFAKAGITTIPTTISELREAARKLQAIGVTPFSNGYAEWWILGNHSFNIALASHETPNEYIEGILDGTIDLSNDETMNAWVEWLDLTIQYGNRNPLSTDYQTQVEKLANGEAAMMQQGNWTQFMINERNPEINLGIMPIPISDKGHDYVMVGVPNYWIVNNQSPVKEEAIEFIEWLITSEEGKSFIVNDLEYIPSFTTIDYDAKKLGDITASLQTYIDQGKTAGWYWSSFPSENANLVFENIQRYLRGQTTREQFLTNLQQDIQSIQ</sequence>
<dbReference type="SUPFAM" id="SSF53850">
    <property type="entry name" value="Periplasmic binding protein-like II"/>
    <property type="match status" value="1"/>
</dbReference>
<dbReference type="Proteomes" id="UP000180057">
    <property type="component" value="Unassembled WGS sequence"/>
</dbReference>
<name>A0A1S2MCV1_9BACI</name>
<dbReference type="AlphaFoldDB" id="A0A1S2MCV1"/>
<proteinExistence type="inferred from homology"/>
<keyword evidence="3 4" id="KW-0732">Signal</keyword>
<feature type="chain" id="PRO_5038596696" description="ABC transporter substrate-binding protein" evidence="4">
    <location>
        <begin position="21"/>
        <end position="422"/>
    </location>
</feature>
<dbReference type="GO" id="GO:0055085">
    <property type="term" value="P:transmembrane transport"/>
    <property type="evidence" value="ECO:0007669"/>
    <property type="project" value="InterPro"/>
</dbReference>
<dbReference type="InterPro" id="IPR006059">
    <property type="entry name" value="SBP"/>
</dbReference>
<evidence type="ECO:0000313" key="6">
    <source>
        <dbReference type="Proteomes" id="UP000180057"/>
    </source>
</evidence>
<dbReference type="Gene3D" id="3.40.190.10">
    <property type="entry name" value="Periplasmic binding protein-like II"/>
    <property type="match status" value="2"/>
</dbReference>
<dbReference type="InterPro" id="IPR050490">
    <property type="entry name" value="Bact_solute-bd_prot1"/>
</dbReference>
<dbReference type="PROSITE" id="PS01037">
    <property type="entry name" value="SBP_BACTERIAL_1"/>
    <property type="match status" value="1"/>
</dbReference>
<dbReference type="InterPro" id="IPR006061">
    <property type="entry name" value="SBP_1_CS"/>
</dbReference>
<keyword evidence="2" id="KW-0813">Transport</keyword>
<evidence type="ECO:0000313" key="5">
    <source>
        <dbReference type="EMBL" id="OIJ22489.1"/>
    </source>
</evidence>
<evidence type="ECO:0000256" key="3">
    <source>
        <dbReference type="ARBA" id="ARBA00022729"/>
    </source>
</evidence>
<accession>A0A1S2MCV1</accession>
<evidence type="ECO:0000256" key="1">
    <source>
        <dbReference type="ARBA" id="ARBA00008520"/>
    </source>
</evidence>
<evidence type="ECO:0008006" key="7">
    <source>
        <dbReference type="Google" id="ProtNLM"/>
    </source>
</evidence>
<protein>
    <recommendedName>
        <fullName evidence="7">ABC transporter substrate-binding protein</fullName>
    </recommendedName>
</protein>